<reference evidence="3" key="1">
    <citation type="submission" date="2010-01" db="EMBL/GenBank/DDBJ databases">
        <title>Genome fragments of uncultured bacteria from the North Pacific subtropical Gyre.</title>
        <authorList>
            <person name="Pham V.D."/>
            <person name="Delong E.F."/>
        </authorList>
    </citation>
    <scope>NUCLEOTIDE SEQUENCE</scope>
</reference>
<dbReference type="EMBL" id="GU567961">
    <property type="protein sequence ID" value="ADI21619.1"/>
    <property type="molecule type" value="Genomic_DNA"/>
</dbReference>
<dbReference type="SUPFAM" id="SSF74653">
    <property type="entry name" value="TolA/TonB C-terminal domain"/>
    <property type="match status" value="1"/>
</dbReference>
<feature type="compositionally biased region" description="Basic and acidic residues" evidence="1">
    <location>
        <begin position="225"/>
        <end position="265"/>
    </location>
</feature>
<sequence length="467" mass="48973">MATPATKASKGPGARSGMNQPKVLRACIVQRGKVIEEKRCPAKTPMTIGSSARNTFSVSDPSLPASHELFAFNQGHYELVLPEGMTGQISVDGSSAPVDVKTLKAQGIIKKKGSGYVLPLNEKHRGKVALGELTIIFQFVVPPPEPPAPRLPPAAKGSITQQIDWNFAAILAVSLVIHTSGVFYAENAPKPEPISLETMDDRFAAIIVPDKPKDEPKKKKKPKKKKDDGKKSDKKSAEAKAKEDEPKERPKREAPKTKEEAQERAAVKAKAREALAGKGILAVLGAKGGAGSAVADVLSEGGIGKDLDSAFEGVAGVGVATAGSGRTKRGGGTGEAASIGGLATKGGGKVGAGKKKKRRVVGMKMGAIEADGSLDSAAIGKVVRRGQKAVQACYEKELKRDDSLSGKVEVEVTVGEDGKVSDVYIDDALGSSSLKGCIKSRVKRWRFPKPDGGEVTFSFPFIFSSSG</sequence>
<name>E7C2E5_9BACT</name>
<accession>E7C2E5</accession>
<dbReference type="Gene3D" id="3.30.1150.10">
    <property type="match status" value="1"/>
</dbReference>
<feature type="region of interest" description="Disordered" evidence="1">
    <location>
        <begin position="207"/>
        <end position="265"/>
    </location>
</feature>
<evidence type="ECO:0000313" key="3">
    <source>
        <dbReference type="EMBL" id="ADI21619.1"/>
    </source>
</evidence>
<proteinExistence type="predicted"/>
<feature type="domain" description="TonB C-terminal" evidence="2">
    <location>
        <begin position="380"/>
        <end position="467"/>
    </location>
</feature>
<dbReference type="GO" id="GO:0055085">
    <property type="term" value="P:transmembrane transport"/>
    <property type="evidence" value="ECO:0007669"/>
    <property type="project" value="InterPro"/>
</dbReference>
<dbReference type="AlphaFoldDB" id="E7C2E5"/>
<evidence type="ECO:0000259" key="2">
    <source>
        <dbReference type="PROSITE" id="PS52015"/>
    </source>
</evidence>
<dbReference type="InterPro" id="IPR049806">
    <property type="entry name" value="MasK-like_C"/>
</dbReference>
<dbReference type="PROSITE" id="PS52015">
    <property type="entry name" value="TONB_CTD"/>
    <property type="match status" value="1"/>
</dbReference>
<dbReference type="InterPro" id="IPR037682">
    <property type="entry name" value="TonB_C"/>
</dbReference>
<dbReference type="NCBIfam" id="NF033768">
    <property type="entry name" value="myxo_SS_tail"/>
    <property type="match status" value="1"/>
</dbReference>
<evidence type="ECO:0000256" key="1">
    <source>
        <dbReference type="SAM" id="MobiDB-lite"/>
    </source>
</evidence>
<protein>
    <recommendedName>
        <fullName evidence="2">TonB C-terminal domain-containing protein</fullName>
    </recommendedName>
</protein>
<dbReference type="Pfam" id="PF03544">
    <property type="entry name" value="TonB_C"/>
    <property type="match status" value="1"/>
</dbReference>
<organism evidence="3">
    <name type="scientific">uncultured myxobacterium HF0130_06F04</name>
    <dbReference type="NCBI Taxonomy" id="723555"/>
    <lineage>
        <taxon>Bacteria</taxon>
        <taxon>Pseudomonadati</taxon>
        <taxon>Myxococcota</taxon>
        <taxon>Myxococcia</taxon>
        <taxon>Myxococcales</taxon>
        <taxon>environmental samples</taxon>
    </lineage>
</organism>